<comment type="caution">
    <text evidence="15">The sequence shown here is derived from an EMBL/GenBank/DDBJ whole genome shotgun (WGS) entry which is preliminary data.</text>
</comment>
<keyword evidence="7" id="KW-0067">ATP-binding</keyword>
<keyword evidence="16" id="KW-1185">Reference proteome</keyword>
<dbReference type="PROSITE" id="PS50893">
    <property type="entry name" value="ABC_TRANSPORTER_2"/>
    <property type="match status" value="1"/>
</dbReference>
<evidence type="ECO:0000256" key="9">
    <source>
        <dbReference type="ARBA" id="ARBA00023125"/>
    </source>
</evidence>
<dbReference type="InterPro" id="IPR027417">
    <property type="entry name" value="P-loop_NTPase"/>
</dbReference>
<keyword evidence="9" id="KW-0238">DNA-binding</keyword>
<accession>A0ABU9DL55</accession>
<gene>
    <name evidence="15" type="ORF">WMW72_12930</name>
</gene>
<evidence type="ECO:0000256" key="10">
    <source>
        <dbReference type="ARBA" id="ARBA00023204"/>
    </source>
</evidence>
<dbReference type="Proteomes" id="UP001469365">
    <property type="component" value="Unassembled WGS sequence"/>
</dbReference>
<evidence type="ECO:0000256" key="8">
    <source>
        <dbReference type="ARBA" id="ARBA00022881"/>
    </source>
</evidence>
<keyword evidence="2" id="KW-0963">Cytoplasm</keyword>
<keyword evidence="6" id="KW-0228">DNA excision</keyword>
<keyword evidence="5" id="KW-0227">DNA damage</keyword>
<dbReference type="Pfam" id="PF00005">
    <property type="entry name" value="ABC_tran"/>
    <property type="match status" value="1"/>
</dbReference>
<keyword evidence="4" id="KW-0547">Nucleotide-binding</keyword>
<reference evidence="15 16" key="1">
    <citation type="submission" date="2024-04" db="EMBL/GenBank/DDBJ databases">
        <title>draft genome sequnece of Paenibacillus filicis.</title>
        <authorList>
            <person name="Kim D.-U."/>
        </authorList>
    </citation>
    <scope>NUCLEOTIDE SEQUENCE [LARGE SCALE GENOMIC DNA]</scope>
    <source>
        <strain evidence="15 16">KACC14197</strain>
    </source>
</reference>
<evidence type="ECO:0000313" key="16">
    <source>
        <dbReference type="Proteomes" id="UP001469365"/>
    </source>
</evidence>
<evidence type="ECO:0000256" key="5">
    <source>
        <dbReference type="ARBA" id="ARBA00022763"/>
    </source>
</evidence>
<evidence type="ECO:0000259" key="14">
    <source>
        <dbReference type="PROSITE" id="PS50893"/>
    </source>
</evidence>
<evidence type="ECO:0000256" key="3">
    <source>
        <dbReference type="ARBA" id="ARBA00022737"/>
    </source>
</evidence>
<dbReference type="RefSeq" id="WP_341415896.1">
    <property type="nucleotide sequence ID" value="NZ_JBBPCC010000007.1"/>
</dbReference>
<organism evidence="15 16">
    <name type="scientific">Paenibacillus filicis</name>
    <dbReference type="NCBI Taxonomy" id="669464"/>
    <lineage>
        <taxon>Bacteria</taxon>
        <taxon>Bacillati</taxon>
        <taxon>Bacillota</taxon>
        <taxon>Bacilli</taxon>
        <taxon>Bacillales</taxon>
        <taxon>Paenibacillaceae</taxon>
        <taxon>Paenibacillus</taxon>
    </lineage>
</organism>
<evidence type="ECO:0000256" key="2">
    <source>
        <dbReference type="ARBA" id="ARBA00022490"/>
    </source>
</evidence>
<evidence type="ECO:0000256" key="4">
    <source>
        <dbReference type="ARBA" id="ARBA00022741"/>
    </source>
</evidence>
<comment type="similarity">
    <text evidence="11">Belongs to the ABC transporter superfamily. UvrA family.</text>
</comment>
<name>A0ABU9DL55_9BACL</name>
<dbReference type="Gene3D" id="1.10.8.280">
    <property type="entry name" value="ABC transporter ATPase domain-like"/>
    <property type="match status" value="1"/>
</dbReference>
<dbReference type="InterPro" id="IPR017871">
    <property type="entry name" value="ABC_transporter-like_CS"/>
</dbReference>
<dbReference type="InterPro" id="IPR003439">
    <property type="entry name" value="ABC_transporter-like_ATP-bd"/>
</dbReference>
<dbReference type="EMBL" id="JBBPCC010000007">
    <property type="protein sequence ID" value="MEK8128808.1"/>
    <property type="molecule type" value="Genomic_DNA"/>
</dbReference>
<comment type="subcellular location">
    <subcellularLocation>
        <location evidence="1">Cytoplasm</location>
    </subcellularLocation>
</comment>
<keyword evidence="8" id="KW-0267">Excision nuclease</keyword>
<dbReference type="Gene3D" id="3.40.50.300">
    <property type="entry name" value="P-loop containing nucleotide triphosphate hydrolases"/>
    <property type="match status" value="2"/>
</dbReference>
<feature type="domain" description="ABC transporter" evidence="14">
    <location>
        <begin position="448"/>
        <end position="751"/>
    </location>
</feature>
<evidence type="ECO:0000256" key="7">
    <source>
        <dbReference type="ARBA" id="ARBA00022840"/>
    </source>
</evidence>
<evidence type="ECO:0000256" key="6">
    <source>
        <dbReference type="ARBA" id="ARBA00022769"/>
    </source>
</evidence>
<protein>
    <recommendedName>
        <fullName evidence="12">UvrABC system protein A</fullName>
    </recommendedName>
    <alternativeName>
        <fullName evidence="13">Excinuclease ABC subunit A</fullName>
    </alternativeName>
</protein>
<dbReference type="PANTHER" id="PTHR43152:SF3">
    <property type="entry name" value="UVRABC SYSTEM PROTEIN A"/>
    <property type="match status" value="1"/>
</dbReference>
<dbReference type="Gene3D" id="1.20.1580.10">
    <property type="entry name" value="ABC transporter ATPase like domain"/>
    <property type="match status" value="2"/>
</dbReference>
<keyword evidence="3" id="KW-0677">Repeat</keyword>
<evidence type="ECO:0000256" key="11">
    <source>
        <dbReference type="ARBA" id="ARBA00038000"/>
    </source>
</evidence>
<keyword evidence="10" id="KW-0234">DNA repair</keyword>
<evidence type="ECO:0000256" key="13">
    <source>
        <dbReference type="ARBA" id="ARBA00042156"/>
    </source>
</evidence>
<evidence type="ECO:0000256" key="12">
    <source>
        <dbReference type="ARBA" id="ARBA00039316"/>
    </source>
</evidence>
<dbReference type="CDD" id="cd03270">
    <property type="entry name" value="ABC_UvrA_I"/>
    <property type="match status" value="1"/>
</dbReference>
<dbReference type="PROSITE" id="PS00211">
    <property type="entry name" value="ABC_TRANSPORTER_1"/>
    <property type="match status" value="1"/>
</dbReference>
<proteinExistence type="inferred from homology"/>
<dbReference type="SUPFAM" id="SSF52540">
    <property type="entry name" value="P-loop containing nucleoside triphosphate hydrolases"/>
    <property type="match status" value="2"/>
</dbReference>
<evidence type="ECO:0000256" key="1">
    <source>
        <dbReference type="ARBA" id="ARBA00004496"/>
    </source>
</evidence>
<sequence>MSESNQEYIVISGARENNLKNVSLRIPKRKITIFTGVSGSGKSSIVFDTIAAESTRLLNENFSMFVRNFLPRAPQPDADAIENLSMAVIVDQKRLGGGSHSTMGTITDISPILRLLFSRVGQPYVGQAHMFSFNDPQGMCPECNGIGRSLCVDMNKALDMSKSLNEGSIMLPGYSTDSFDWTMIVQSGPFDPDKKLSDYSEEELEQLLYGKARKVATQFGGKTMNITVEGFIEKFTNKYIKRDVKTMSERTQQTVAPFIIEGACSSCRGARLSQAALSCRIHGLNIAEMSSMEVGELIRVIREIDDPVAGPVVKSLTERLQHLVDIGLDYLTLDRETDTLSGGESQRVKMVKHLSGSLVDVTYIFDEPSVGLHPRDVHRLNGLLQKLRDKGNTVIVVEHDPDVIKVADHIVDVGPHAGSRGGTIMYEGSFHGLLESGTLTGNHMKRPLQLKRDARKPAGKLHIQKATLHNLRNVSVELPTGVLTVVTGVAGSGKSTLINDVFLSEHSDAIVIDQSAVGVSTRSNPATYTGIMDDVRKAFASANKVNQGLFSFNSKGACENCQGLGVVYTDLAFLESVKLPCEVCGGRRFKEEVLAYKLNGKSIADVLEMTVEQALEFFQLKEVVRKLQAMSDVGLNYITLGQPLSTLSGGECQRIKLASELHKKGSIYVMDEPTTGLHMSDIGHLMEIMNRLVDAGNTVIVIEHNLDVISQADWIIDMGPDGGSQGGQVVFEGTPAQIIHAEASITGRYLQGTS</sequence>
<dbReference type="PANTHER" id="PTHR43152">
    <property type="entry name" value="UVRABC SYSTEM PROTEIN A"/>
    <property type="match status" value="1"/>
</dbReference>
<evidence type="ECO:0000313" key="15">
    <source>
        <dbReference type="EMBL" id="MEK8128808.1"/>
    </source>
</evidence>